<dbReference type="OrthoDB" id="441812at2759"/>
<reference evidence="3" key="1">
    <citation type="journal article" date="2021" name="IMA Fungus">
        <title>Genomic characterization of three marine fungi, including Emericellopsis atlantica sp. nov. with signatures of a generalist lifestyle and marine biomass degradation.</title>
        <authorList>
            <person name="Hagestad O.C."/>
            <person name="Hou L."/>
            <person name="Andersen J.H."/>
            <person name="Hansen E.H."/>
            <person name="Altermark B."/>
            <person name="Li C."/>
            <person name="Kuhnert E."/>
            <person name="Cox R.J."/>
            <person name="Crous P.W."/>
            <person name="Spatafora J.W."/>
            <person name="Lail K."/>
            <person name="Amirebrahimi M."/>
            <person name="Lipzen A."/>
            <person name="Pangilinan J."/>
            <person name="Andreopoulos W."/>
            <person name="Hayes R.D."/>
            <person name="Ng V."/>
            <person name="Grigoriev I.V."/>
            <person name="Jackson S.A."/>
            <person name="Sutton T.D.S."/>
            <person name="Dobson A.D.W."/>
            <person name="Rama T."/>
        </authorList>
    </citation>
    <scope>NUCLEOTIDE SEQUENCE</scope>
    <source>
        <strain evidence="3">TRa3180A</strain>
    </source>
</reference>
<name>A0A9P7ZCI4_9HELO</name>
<dbReference type="Proteomes" id="UP000887226">
    <property type="component" value="Unassembled WGS sequence"/>
</dbReference>
<dbReference type="InterPro" id="IPR050600">
    <property type="entry name" value="SETD3_SETD6_MTase"/>
</dbReference>
<protein>
    <submittedName>
        <fullName evidence="3">SET domain-containing protein</fullName>
    </submittedName>
</protein>
<gene>
    <name evidence="3" type="ORF">BJ878DRAFT_485746</name>
</gene>
<dbReference type="GO" id="GO:0016279">
    <property type="term" value="F:protein-lysine N-methyltransferase activity"/>
    <property type="evidence" value="ECO:0007669"/>
    <property type="project" value="TreeGrafter"/>
</dbReference>
<evidence type="ECO:0000259" key="2">
    <source>
        <dbReference type="PROSITE" id="PS50280"/>
    </source>
</evidence>
<dbReference type="InterPro" id="IPR001214">
    <property type="entry name" value="SET_dom"/>
</dbReference>
<dbReference type="CDD" id="cd10527">
    <property type="entry name" value="SET_LSMT"/>
    <property type="match status" value="1"/>
</dbReference>
<keyword evidence="4" id="KW-1185">Reference proteome</keyword>
<dbReference type="GO" id="GO:0005634">
    <property type="term" value="C:nucleus"/>
    <property type="evidence" value="ECO:0007669"/>
    <property type="project" value="TreeGrafter"/>
</dbReference>
<organism evidence="3 4">
    <name type="scientific">Calycina marina</name>
    <dbReference type="NCBI Taxonomy" id="1763456"/>
    <lineage>
        <taxon>Eukaryota</taxon>
        <taxon>Fungi</taxon>
        <taxon>Dikarya</taxon>
        <taxon>Ascomycota</taxon>
        <taxon>Pezizomycotina</taxon>
        <taxon>Leotiomycetes</taxon>
        <taxon>Helotiales</taxon>
        <taxon>Pezizellaceae</taxon>
        <taxon>Calycina</taxon>
    </lineage>
</organism>
<accession>A0A9P7ZCI4</accession>
<dbReference type="SUPFAM" id="SSF82199">
    <property type="entry name" value="SET domain"/>
    <property type="match status" value="1"/>
</dbReference>
<feature type="region of interest" description="Disordered" evidence="1">
    <location>
        <begin position="463"/>
        <end position="482"/>
    </location>
</feature>
<proteinExistence type="predicted"/>
<evidence type="ECO:0000256" key="1">
    <source>
        <dbReference type="SAM" id="MobiDB-lite"/>
    </source>
</evidence>
<comment type="caution">
    <text evidence="3">The sequence shown here is derived from an EMBL/GenBank/DDBJ whole genome shotgun (WGS) entry which is preliminary data.</text>
</comment>
<feature type="domain" description="SET" evidence="2">
    <location>
        <begin position="24"/>
        <end position="260"/>
    </location>
</feature>
<dbReference type="EMBL" id="MU253740">
    <property type="protein sequence ID" value="KAG9249005.1"/>
    <property type="molecule type" value="Genomic_DNA"/>
</dbReference>
<dbReference type="Gene3D" id="3.90.1410.10">
    <property type="entry name" value="set domain protein methyltransferase, domain 1"/>
    <property type="match status" value="1"/>
</dbReference>
<sequence>MMYRTQLPITALPAFCKLADVTFLGAVVRELDGRGFGLVADRTLSSEDTCEVSNLLLVPHDLILSAAFIEEHAKVDHHLRELLDVAGGQTTRGDILLFLLLQITIASPGHDRSVGASNSWTEYVKMLPREVPLPTIWREEERAILAGTSLEAPLAAKLKALHREFDHFRKNTEDVSWCRKCWWEQDILVFTDYLLVDAWYRSRSLELPFSGESLAPCLDMANHSSIANSYYEETADQGLSLVLRPDIKVIAETEITISYGDAKSNAEMLFSYGFIDEVNTCQALTLNLHPLSDDPLGTAKLAAFNNPPLLKLVEVGDTIDWDCPFLYLVCLNDEDGLEFKMQLQVDGSKGPWRVFWQETDVTENLTAFKDLIADHELKDVFELRVAVILQDRIREQLERLYGSEEAVEVLDALSHLQPTRKALALGLRASEIDLLENTYSSLESQKNNLMESPAVLRYLNQMNGSPDDGQLVADSSEDEDFS</sequence>
<dbReference type="AlphaFoldDB" id="A0A9P7ZCI4"/>
<dbReference type="PANTHER" id="PTHR13271">
    <property type="entry name" value="UNCHARACTERIZED PUTATIVE METHYLTRANSFERASE"/>
    <property type="match status" value="1"/>
</dbReference>
<dbReference type="PANTHER" id="PTHR13271:SF76">
    <property type="entry name" value="SET DOMAIN-CONTAINING PROTEIN 8"/>
    <property type="match status" value="1"/>
</dbReference>
<evidence type="ECO:0000313" key="4">
    <source>
        <dbReference type="Proteomes" id="UP000887226"/>
    </source>
</evidence>
<evidence type="ECO:0000313" key="3">
    <source>
        <dbReference type="EMBL" id="KAG9249005.1"/>
    </source>
</evidence>
<dbReference type="InterPro" id="IPR046341">
    <property type="entry name" value="SET_dom_sf"/>
</dbReference>
<dbReference type="PROSITE" id="PS50280">
    <property type="entry name" value="SET"/>
    <property type="match status" value="1"/>
</dbReference>